<dbReference type="OrthoDB" id="9803436at2"/>
<feature type="binding site" evidence="2">
    <location>
        <position position="99"/>
    </location>
    <ligand>
        <name>substrate</name>
    </ligand>
</feature>
<comment type="similarity">
    <text evidence="2">Belongs to the EIF-2B alpha/beta/delta subunits family. MtnA subfamily.</text>
</comment>
<keyword evidence="4" id="KW-1185">Reference proteome</keyword>
<evidence type="ECO:0000256" key="1">
    <source>
        <dbReference type="ARBA" id="ARBA00023235"/>
    </source>
</evidence>
<comment type="catalytic activity">
    <reaction evidence="2">
        <text>5-(methylsulfanyl)-alpha-D-ribose 1-phosphate = 5-(methylsulfanyl)-D-ribulose 1-phosphate</text>
        <dbReference type="Rhea" id="RHEA:19989"/>
        <dbReference type="ChEBI" id="CHEBI:58533"/>
        <dbReference type="ChEBI" id="CHEBI:58548"/>
        <dbReference type="EC" id="5.3.1.23"/>
    </reaction>
</comment>
<keyword evidence="2" id="KW-0028">Amino-acid biosynthesis</keyword>
<dbReference type="InterPro" id="IPR000649">
    <property type="entry name" value="IF-2B-related"/>
</dbReference>
<dbReference type="InterPro" id="IPR037171">
    <property type="entry name" value="NagB/RpiA_transferase-like"/>
</dbReference>
<proteinExistence type="inferred from homology"/>
<dbReference type="Proteomes" id="UP000321595">
    <property type="component" value="Chromosome"/>
</dbReference>
<feature type="active site" description="Proton donor" evidence="2">
    <location>
        <position position="247"/>
    </location>
</feature>
<feature type="binding site" evidence="2">
    <location>
        <begin position="58"/>
        <end position="60"/>
    </location>
    <ligand>
        <name>substrate</name>
    </ligand>
</feature>
<evidence type="ECO:0000313" key="3">
    <source>
        <dbReference type="EMBL" id="QED29189.1"/>
    </source>
</evidence>
<dbReference type="RefSeq" id="WP_146962364.1">
    <property type="nucleotide sequence ID" value="NZ_CP042467.1"/>
</dbReference>
<dbReference type="InterPro" id="IPR027363">
    <property type="entry name" value="M1Pi_N"/>
</dbReference>
<dbReference type="EC" id="5.3.1.23" evidence="2"/>
<dbReference type="Pfam" id="PF01008">
    <property type="entry name" value="IF-2B"/>
    <property type="match status" value="1"/>
</dbReference>
<keyword evidence="2" id="KW-0486">Methionine biosynthesis</keyword>
<dbReference type="UniPathway" id="UPA00904">
    <property type="reaction ID" value="UER00874"/>
</dbReference>
<dbReference type="Gene3D" id="1.20.120.420">
    <property type="entry name" value="translation initiation factor eif-2b, domain 1"/>
    <property type="match status" value="1"/>
</dbReference>
<gene>
    <name evidence="2 3" type="primary">mtnA</name>
    <name evidence="3" type="ORF">FRD01_18470</name>
</gene>
<dbReference type="PANTHER" id="PTHR43475">
    <property type="entry name" value="METHYLTHIORIBOSE-1-PHOSPHATE ISOMERASE"/>
    <property type="match status" value="1"/>
</dbReference>
<dbReference type="FunFam" id="1.20.120.420:FF:000003">
    <property type="entry name" value="Methylthioribose-1-phosphate isomerase"/>
    <property type="match status" value="1"/>
</dbReference>
<reference evidence="3 4" key="1">
    <citation type="submission" date="2019-08" db="EMBL/GenBank/DDBJ databases">
        <authorList>
            <person name="Liang Q."/>
        </authorList>
    </citation>
    <scope>NUCLEOTIDE SEQUENCE [LARGE SCALE GENOMIC DNA]</scope>
    <source>
        <strain evidence="3 4">V1718</strain>
    </source>
</reference>
<dbReference type="Gene3D" id="3.40.50.10470">
    <property type="entry name" value="Translation initiation factor eif-2b, domain 2"/>
    <property type="match status" value="1"/>
</dbReference>
<dbReference type="NCBIfam" id="TIGR00524">
    <property type="entry name" value="eIF-2B_rel"/>
    <property type="match status" value="1"/>
</dbReference>
<dbReference type="GO" id="GO:0046523">
    <property type="term" value="F:S-methyl-5-thioribose-1-phosphate isomerase activity"/>
    <property type="evidence" value="ECO:0007669"/>
    <property type="project" value="UniProtKB-UniRule"/>
</dbReference>
<protein>
    <recommendedName>
        <fullName evidence="2">Methylthioribose-1-phosphate isomerase</fullName>
        <shortName evidence="2">M1Pi</shortName>
        <shortName evidence="2">MTR-1-P isomerase</shortName>
        <ecNumber evidence="2">5.3.1.23</ecNumber>
    </recommendedName>
    <alternativeName>
        <fullName evidence="2">S-methyl-5-thioribose-1-phosphate isomerase</fullName>
    </alternativeName>
</protein>
<feature type="site" description="Transition state stabilizer" evidence="2">
    <location>
        <position position="167"/>
    </location>
</feature>
<organism evidence="3 4">
    <name type="scientific">Microvenator marinus</name>
    <dbReference type="NCBI Taxonomy" id="2600177"/>
    <lineage>
        <taxon>Bacteria</taxon>
        <taxon>Deltaproteobacteria</taxon>
        <taxon>Bradymonadales</taxon>
        <taxon>Microvenatoraceae</taxon>
        <taxon>Microvenator</taxon>
    </lineage>
</organism>
<accession>A0A5B8Y0K1</accession>
<dbReference type="FunFam" id="3.40.50.10470:FF:000006">
    <property type="entry name" value="Methylthioribose-1-phosphate isomerase"/>
    <property type="match status" value="1"/>
</dbReference>
<comment type="pathway">
    <text evidence="2">Amino-acid biosynthesis; L-methionine biosynthesis via salvage pathway; L-methionine from S-methyl-5-thio-alpha-D-ribose 1-phosphate: step 1/6.</text>
</comment>
<dbReference type="HAMAP" id="MF_01678">
    <property type="entry name" value="Salvage_MtnA"/>
    <property type="match status" value="1"/>
</dbReference>
<dbReference type="NCBIfam" id="TIGR00512">
    <property type="entry name" value="salvage_mtnA"/>
    <property type="match status" value="1"/>
</dbReference>
<dbReference type="InterPro" id="IPR011559">
    <property type="entry name" value="Initiation_fac_2B_a/b/d"/>
</dbReference>
<name>A0A5B8Y0K1_9DELT</name>
<dbReference type="AlphaFoldDB" id="A0A5B8Y0K1"/>
<evidence type="ECO:0000256" key="2">
    <source>
        <dbReference type="HAMAP-Rule" id="MF_01678"/>
    </source>
</evidence>
<dbReference type="EMBL" id="CP042467">
    <property type="protein sequence ID" value="QED29189.1"/>
    <property type="molecule type" value="Genomic_DNA"/>
</dbReference>
<dbReference type="NCBIfam" id="NF004326">
    <property type="entry name" value="PRK05720.1"/>
    <property type="match status" value="1"/>
</dbReference>
<comment type="function">
    <text evidence="2">Catalyzes the interconversion of methylthioribose-1-phosphate (MTR-1-P) into methylthioribulose-1-phosphate (MTRu-1-P).</text>
</comment>
<keyword evidence="1 2" id="KW-0413">Isomerase</keyword>
<evidence type="ECO:0000313" key="4">
    <source>
        <dbReference type="Proteomes" id="UP000321595"/>
    </source>
</evidence>
<sequence>MSEFPNVFDSNVRPLIWVGELDGHLSLLEQKELPQAERWLKLESAAAVADAIREMSVRGAPAIGIAAAYGVALGFREDPTLLNEAAKVEALFELLAKTRPTAVNLFWALDRMRTTLGTVEGQPHQDVVARLLAEAHAINDEDRANNQEMGRQGAALLKDGVRILTHCNTGGLATGGYGTALGIIRAAKAVGKLQHVWVDETRPYLQGARLTAWECIQDEIPATLITDNMAGFYMQQGLVDCVIVGTDRVAANGDVANKIGTYSLAVLCKYHKIPFFVAAPLSTIDLNTQDGAGIPIEERSSKEVTEIQGKTIAPEGMKAAHPAFDVTPAELVTAIITEVGVASAPYSETLPSLFGR</sequence>
<dbReference type="InterPro" id="IPR005251">
    <property type="entry name" value="IF-M1Pi"/>
</dbReference>
<dbReference type="SUPFAM" id="SSF100950">
    <property type="entry name" value="NagB/RpiA/CoA transferase-like"/>
    <property type="match status" value="1"/>
</dbReference>
<dbReference type="KEGG" id="bbae:FRD01_18470"/>
<feature type="binding site" evidence="2">
    <location>
        <begin position="257"/>
        <end position="258"/>
    </location>
    <ligand>
        <name>substrate</name>
    </ligand>
</feature>
<dbReference type="InterPro" id="IPR042529">
    <property type="entry name" value="IF_2B-like_C"/>
</dbReference>
<feature type="binding site" evidence="2">
    <location>
        <position position="206"/>
    </location>
    <ligand>
        <name>substrate</name>
    </ligand>
</feature>
<dbReference type="PANTHER" id="PTHR43475:SF1">
    <property type="entry name" value="METHYLTHIORIBOSE-1-PHOSPHATE ISOMERASE"/>
    <property type="match status" value="1"/>
</dbReference>
<dbReference type="GO" id="GO:0019509">
    <property type="term" value="P:L-methionine salvage from methylthioadenosine"/>
    <property type="evidence" value="ECO:0007669"/>
    <property type="project" value="UniProtKB-UniRule"/>
</dbReference>